<dbReference type="AlphaFoldDB" id="A0A1T5KKU1"/>
<gene>
    <name evidence="3" type="ORF">SAMN06296058_1777</name>
</gene>
<evidence type="ECO:0000313" key="3">
    <source>
        <dbReference type="EMBL" id="SKC64065.1"/>
    </source>
</evidence>
<keyword evidence="2" id="KW-0732">Signal</keyword>
<feature type="chain" id="PRO_5013092258" evidence="2">
    <location>
        <begin position="23"/>
        <end position="306"/>
    </location>
</feature>
<evidence type="ECO:0000313" key="4">
    <source>
        <dbReference type="Proteomes" id="UP000190341"/>
    </source>
</evidence>
<dbReference type="RefSeq" id="WP_079724041.1">
    <property type="nucleotide sequence ID" value="NZ_BMCL01000002.1"/>
</dbReference>
<name>A0A1T5KKU1_9GAMM</name>
<evidence type="ECO:0000256" key="2">
    <source>
        <dbReference type="SAM" id="SignalP"/>
    </source>
</evidence>
<dbReference type="EMBL" id="FUZV01000001">
    <property type="protein sequence ID" value="SKC64065.1"/>
    <property type="molecule type" value="Genomic_DNA"/>
</dbReference>
<dbReference type="OrthoDB" id="6194714at2"/>
<sequence length="306" mass="33332">MPFRRHASPLVLLLCLLCALLAACKPQPQELAGATSEPAAAVRDLIGYLQRDDLAGFARAAVPAEDYAALETAWREDRSRWPLTELPLEDRLVPMLAALSAPNAEANLQRSFERQFARQDADLRDAARSLGLFGVQYVKNEGQYTPEQRLHYTQVINALSEWGQDAPLGDPALARNTVRSLAAAARTAGIDSEQALREAGMEGSLRKLSPFFAAAKAGFARYGLPLEASLTGLRTGLVQQQGDHATVRIHYPLGEREIDSQVKLERRGGRWYFSDYLAEAARARAGAAATPASEQAPVAPTPEEID</sequence>
<dbReference type="Proteomes" id="UP000190341">
    <property type="component" value="Unassembled WGS sequence"/>
</dbReference>
<accession>A0A1T5KKU1</accession>
<evidence type="ECO:0000256" key="1">
    <source>
        <dbReference type="SAM" id="MobiDB-lite"/>
    </source>
</evidence>
<reference evidence="3 4" key="1">
    <citation type="submission" date="2017-02" db="EMBL/GenBank/DDBJ databases">
        <authorList>
            <person name="Peterson S.W."/>
        </authorList>
    </citation>
    <scope>NUCLEOTIDE SEQUENCE [LARGE SCALE GENOMIC DNA]</scope>
    <source>
        <strain evidence="3 4">P15</strain>
    </source>
</reference>
<keyword evidence="4" id="KW-1185">Reference proteome</keyword>
<dbReference type="PROSITE" id="PS51257">
    <property type="entry name" value="PROKAR_LIPOPROTEIN"/>
    <property type="match status" value="1"/>
</dbReference>
<protein>
    <submittedName>
        <fullName evidence="3">Uncharacterized protein</fullName>
    </submittedName>
</protein>
<feature type="region of interest" description="Disordered" evidence="1">
    <location>
        <begin position="284"/>
        <end position="306"/>
    </location>
</feature>
<dbReference type="STRING" id="428993.SAMN06296058_1777"/>
<organism evidence="3 4">
    <name type="scientific">Pseudoxanthomonas indica</name>
    <dbReference type="NCBI Taxonomy" id="428993"/>
    <lineage>
        <taxon>Bacteria</taxon>
        <taxon>Pseudomonadati</taxon>
        <taxon>Pseudomonadota</taxon>
        <taxon>Gammaproteobacteria</taxon>
        <taxon>Lysobacterales</taxon>
        <taxon>Lysobacteraceae</taxon>
        <taxon>Pseudoxanthomonas</taxon>
    </lineage>
</organism>
<proteinExistence type="predicted"/>
<feature type="signal peptide" evidence="2">
    <location>
        <begin position="1"/>
        <end position="22"/>
    </location>
</feature>